<dbReference type="Proteomes" id="UP000055060">
    <property type="component" value="Unassembled WGS sequence"/>
</dbReference>
<dbReference type="OrthoDB" id="9814075at2"/>
<proteinExistence type="inferred from homology"/>
<dbReference type="Gene3D" id="3.40.109.10">
    <property type="entry name" value="NADH Oxidase"/>
    <property type="match status" value="2"/>
</dbReference>
<sequence>MDIPYEMIFKRKSFRRFDESLALSGEELQDIERQVARLIPLEDGIRVNYRIIPRKQTSSRRGEYCLLMYSEIKEHYLLNAGYLLEQMDLYLAAQDIGACWYGMGKPEVTHEAGLDFVIMLAFGKGRPEEFRKDYTRSRRKDLSVIWKGDSLMEIAEVARYAPSSCNSQPWRVYCDPHRIQVFRATGIRSIMPASRVPYYNSIDMGIFLFFLETCLAHTGHSFERTLFPDEGSRADPIPVASYLMPEG</sequence>
<dbReference type="SUPFAM" id="SSF55469">
    <property type="entry name" value="FMN-dependent nitroreductase-like"/>
    <property type="match status" value="1"/>
</dbReference>
<reference evidence="4" key="1">
    <citation type="submission" date="2015-07" db="EMBL/GenBank/DDBJ databases">
        <title>Draft Genome Sequences of Anaerolinea thermolimosa IMO-1, Bellilinea caldifistulae GOMI-1, Leptolinea tardivitalis YMTK-2, Levilinea saccharolytica KIBI-1,Longilinea arvoryzae KOME-1, Previously Described as Members of the Anaerolineaceae (Chloroflexi).</title>
        <authorList>
            <person name="Sekiguchi Y."/>
            <person name="Ohashi A."/>
            <person name="Matsuura N."/>
            <person name="Tourlousse M.D."/>
        </authorList>
    </citation>
    <scope>NUCLEOTIDE SEQUENCE [LARGE SCALE GENOMIC DNA]</scope>
    <source>
        <strain evidence="4">KOME-1</strain>
    </source>
</reference>
<dbReference type="RefSeq" id="WP_075073723.1">
    <property type="nucleotide sequence ID" value="NZ_DF967972.1"/>
</dbReference>
<keyword evidence="2" id="KW-0560">Oxidoreductase</keyword>
<comment type="similarity">
    <text evidence="1">Belongs to the nitroreductase family.</text>
</comment>
<protein>
    <submittedName>
        <fullName evidence="4">Nitroreductase</fullName>
    </submittedName>
</protein>
<dbReference type="PANTHER" id="PTHR43673">
    <property type="entry name" value="NAD(P)H NITROREDUCTASE YDGI-RELATED"/>
    <property type="match status" value="1"/>
</dbReference>
<name>A0A0S7BJU9_9CHLR</name>
<keyword evidence="5" id="KW-1185">Reference proteome</keyword>
<dbReference type="InterPro" id="IPR029478">
    <property type="entry name" value="TM1586_NiRdase"/>
</dbReference>
<dbReference type="AlphaFoldDB" id="A0A0S7BJU9"/>
<evidence type="ECO:0000313" key="5">
    <source>
        <dbReference type="Proteomes" id="UP000055060"/>
    </source>
</evidence>
<evidence type="ECO:0000313" key="4">
    <source>
        <dbReference type="EMBL" id="GAP14466.1"/>
    </source>
</evidence>
<dbReference type="InterPro" id="IPR000415">
    <property type="entry name" value="Nitroreductase-like"/>
</dbReference>
<accession>A0A0S7BJU9</accession>
<evidence type="ECO:0000256" key="2">
    <source>
        <dbReference type="ARBA" id="ARBA00023002"/>
    </source>
</evidence>
<evidence type="ECO:0000259" key="3">
    <source>
        <dbReference type="Pfam" id="PF14512"/>
    </source>
</evidence>
<dbReference type="STRING" id="360412.LARV_02236"/>
<dbReference type="GO" id="GO:0016491">
    <property type="term" value="F:oxidoreductase activity"/>
    <property type="evidence" value="ECO:0007669"/>
    <property type="project" value="UniProtKB-KW"/>
</dbReference>
<gene>
    <name evidence="4" type="ORF">LARV_02236</name>
</gene>
<dbReference type="EMBL" id="DF967972">
    <property type="protein sequence ID" value="GAP14466.1"/>
    <property type="molecule type" value="Genomic_DNA"/>
</dbReference>
<dbReference type="Pfam" id="PF14512">
    <property type="entry name" value="TM1586_NiRdase"/>
    <property type="match status" value="1"/>
</dbReference>
<feature type="domain" description="Putative nitroreductase TM1586" evidence="3">
    <location>
        <begin position="5"/>
        <end position="209"/>
    </location>
</feature>
<evidence type="ECO:0000256" key="1">
    <source>
        <dbReference type="ARBA" id="ARBA00007118"/>
    </source>
</evidence>
<organism evidence="4">
    <name type="scientific">Longilinea arvoryzae</name>
    <dbReference type="NCBI Taxonomy" id="360412"/>
    <lineage>
        <taxon>Bacteria</taxon>
        <taxon>Bacillati</taxon>
        <taxon>Chloroflexota</taxon>
        <taxon>Anaerolineae</taxon>
        <taxon>Anaerolineales</taxon>
        <taxon>Anaerolineaceae</taxon>
        <taxon>Longilinea</taxon>
    </lineage>
</organism>
<dbReference type="PANTHER" id="PTHR43673:SF10">
    <property type="entry name" value="NADH DEHYDROGENASE_NAD(P)H NITROREDUCTASE XCC3605-RELATED"/>
    <property type="match status" value="1"/>
</dbReference>